<dbReference type="PANTHER" id="PTHR43283:SF17">
    <property type="entry name" value="(LOVD), PUTATIVE (AFU_ORTHOLOGUE AFUA_5G00920)-RELATED"/>
    <property type="match status" value="1"/>
</dbReference>
<protein>
    <recommendedName>
        <fullName evidence="3">Beta-lactamase-related domain-containing protein</fullName>
    </recommendedName>
</protein>
<reference evidence="4 5" key="1">
    <citation type="journal article" date="2025" name="Microbiol. Resour. Announc.">
        <title>Draft genome sequences for Neonectria magnoliae and Neonectria punicea, canker pathogens of Liriodendron tulipifera and Acer saccharum in West Virginia.</title>
        <authorList>
            <person name="Petronek H.M."/>
            <person name="Kasson M.T."/>
            <person name="Metheny A.M."/>
            <person name="Stauder C.M."/>
            <person name="Lovett B."/>
            <person name="Lynch S.C."/>
            <person name="Garnas J.R."/>
            <person name="Kasson L.R."/>
            <person name="Stajich J.E."/>
        </authorList>
    </citation>
    <scope>NUCLEOTIDE SEQUENCE [LARGE SCALE GENOMIC DNA]</scope>
    <source>
        <strain evidence="4 5">NRRL 64651</strain>
    </source>
</reference>
<dbReference type="InterPro" id="IPR012338">
    <property type="entry name" value="Beta-lactam/transpept-like"/>
</dbReference>
<gene>
    <name evidence="4" type="ORF">QQZ08_000353</name>
</gene>
<proteinExistence type="inferred from homology"/>
<comment type="similarity">
    <text evidence="1">Belongs to the class-A beta-lactamase family.</text>
</comment>
<dbReference type="SUPFAM" id="SSF56601">
    <property type="entry name" value="beta-lactamase/transpeptidase-like"/>
    <property type="match status" value="1"/>
</dbReference>
<keyword evidence="5" id="KW-1185">Reference proteome</keyword>
<sequence>MEKLQALVDEAVQQGSPTYVSPSVAAVVVGRNGKVLFQRSSGILRNNLPLPDEAVWWMASQTKLVTTIAAMQTVEQGLIGLDDDVLEWLPELSSLEVLDGTEDEHAVPQVRPRTNKITLRYV</sequence>
<feature type="domain" description="Beta-lactamase-related" evidence="3">
    <location>
        <begin position="9"/>
        <end position="120"/>
    </location>
</feature>
<organism evidence="4 5">
    <name type="scientific">Neonectria magnoliae</name>
    <dbReference type="NCBI Taxonomy" id="2732573"/>
    <lineage>
        <taxon>Eukaryota</taxon>
        <taxon>Fungi</taxon>
        <taxon>Dikarya</taxon>
        <taxon>Ascomycota</taxon>
        <taxon>Pezizomycotina</taxon>
        <taxon>Sordariomycetes</taxon>
        <taxon>Hypocreomycetidae</taxon>
        <taxon>Hypocreales</taxon>
        <taxon>Nectriaceae</taxon>
        <taxon>Neonectria</taxon>
    </lineage>
</organism>
<evidence type="ECO:0000313" key="4">
    <source>
        <dbReference type="EMBL" id="KAK7432882.1"/>
    </source>
</evidence>
<evidence type="ECO:0000313" key="5">
    <source>
        <dbReference type="Proteomes" id="UP001498421"/>
    </source>
</evidence>
<dbReference type="Gene3D" id="3.40.710.10">
    <property type="entry name" value="DD-peptidase/beta-lactamase superfamily"/>
    <property type="match status" value="1"/>
</dbReference>
<dbReference type="Proteomes" id="UP001498421">
    <property type="component" value="Unassembled WGS sequence"/>
</dbReference>
<evidence type="ECO:0000256" key="1">
    <source>
        <dbReference type="ARBA" id="ARBA00009009"/>
    </source>
</evidence>
<evidence type="ECO:0000259" key="3">
    <source>
        <dbReference type="Pfam" id="PF00144"/>
    </source>
</evidence>
<dbReference type="InterPro" id="IPR050789">
    <property type="entry name" value="Diverse_Enzym_Activities"/>
</dbReference>
<name>A0ABR1IGW1_9HYPO</name>
<evidence type="ECO:0000256" key="2">
    <source>
        <dbReference type="ARBA" id="ARBA00022801"/>
    </source>
</evidence>
<comment type="caution">
    <text evidence="4">The sequence shown here is derived from an EMBL/GenBank/DDBJ whole genome shotgun (WGS) entry which is preliminary data.</text>
</comment>
<dbReference type="PANTHER" id="PTHR43283">
    <property type="entry name" value="BETA-LACTAMASE-RELATED"/>
    <property type="match status" value="1"/>
</dbReference>
<accession>A0ABR1IGW1</accession>
<dbReference type="InterPro" id="IPR001466">
    <property type="entry name" value="Beta-lactam-related"/>
</dbReference>
<dbReference type="EMBL" id="JAZAVK010000002">
    <property type="protein sequence ID" value="KAK7432882.1"/>
    <property type="molecule type" value="Genomic_DNA"/>
</dbReference>
<keyword evidence="2" id="KW-0378">Hydrolase</keyword>
<dbReference type="Pfam" id="PF00144">
    <property type="entry name" value="Beta-lactamase"/>
    <property type="match status" value="1"/>
</dbReference>